<proteinExistence type="predicted"/>
<evidence type="ECO:0000313" key="2">
    <source>
        <dbReference type="EMBL" id="OOR99196.1"/>
    </source>
</evidence>
<organism evidence="2 3">
    <name type="scientific">Haemophilus paracuniculus</name>
    <dbReference type="NCBI Taxonomy" id="734"/>
    <lineage>
        <taxon>Bacteria</taxon>
        <taxon>Pseudomonadati</taxon>
        <taxon>Pseudomonadota</taxon>
        <taxon>Gammaproteobacteria</taxon>
        <taxon>Pasteurellales</taxon>
        <taxon>Pasteurellaceae</taxon>
        <taxon>Haemophilus</taxon>
    </lineage>
</organism>
<gene>
    <name evidence="2" type="ORF">B0187_05410</name>
</gene>
<accession>A0A1T0AS28</accession>
<keyword evidence="1" id="KW-1133">Transmembrane helix</keyword>
<dbReference type="EMBL" id="MUYA01000007">
    <property type="protein sequence ID" value="OOR99196.1"/>
    <property type="molecule type" value="Genomic_DNA"/>
</dbReference>
<evidence type="ECO:0000256" key="1">
    <source>
        <dbReference type="SAM" id="Phobius"/>
    </source>
</evidence>
<feature type="transmembrane region" description="Helical" evidence="1">
    <location>
        <begin position="21"/>
        <end position="42"/>
    </location>
</feature>
<evidence type="ECO:0000313" key="3">
    <source>
        <dbReference type="Proteomes" id="UP000190867"/>
    </source>
</evidence>
<keyword evidence="1" id="KW-0472">Membrane</keyword>
<keyword evidence="3" id="KW-1185">Reference proteome</keyword>
<keyword evidence="1" id="KW-0812">Transmembrane</keyword>
<reference evidence="2 3" key="1">
    <citation type="submission" date="2017-02" db="EMBL/GenBank/DDBJ databases">
        <title>Draft genome sequence of Haemophilus paracuniculus CCUG 43573 type strain.</title>
        <authorList>
            <person name="Engstrom-Jakobsson H."/>
            <person name="Salva-Serra F."/>
            <person name="Thorell K."/>
            <person name="Gonzales-Siles L."/>
            <person name="Karlsson R."/>
            <person name="Boulund F."/>
            <person name="Engstrand L."/>
            <person name="Kristiansson E."/>
            <person name="Moore E."/>
        </authorList>
    </citation>
    <scope>NUCLEOTIDE SEQUENCE [LARGE SCALE GENOMIC DNA]</scope>
    <source>
        <strain evidence="2 3">CCUG 43573</strain>
    </source>
</reference>
<dbReference type="Proteomes" id="UP000190867">
    <property type="component" value="Unassembled WGS sequence"/>
</dbReference>
<sequence length="86" mass="10279">MLILMMPVFALFYWMFYSDTLVRRIIGILFYADLFFIAYSIIEYDGERLLRSFLYAIPITVVVYYGIIKFLDLGIKFCDYILKKTS</sequence>
<dbReference type="AlphaFoldDB" id="A0A1T0AS28"/>
<name>A0A1T0AS28_9PAST</name>
<feature type="transmembrane region" description="Helical" evidence="1">
    <location>
        <begin position="48"/>
        <end position="67"/>
    </location>
</feature>
<comment type="caution">
    <text evidence="2">The sequence shown here is derived from an EMBL/GenBank/DDBJ whole genome shotgun (WGS) entry which is preliminary data.</text>
</comment>
<protein>
    <submittedName>
        <fullName evidence="2">Uncharacterized protein</fullName>
    </submittedName>
</protein>